<organism evidence="3 4">
    <name type="scientific">Desulfofarcimen acetoxidans (strain ATCC 49208 / DSM 771 / KCTC 5769 / VKM B-1644 / 5575)</name>
    <name type="common">Desulfotomaculum acetoxidans</name>
    <dbReference type="NCBI Taxonomy" id="485916"/>
    <lineage>
        <taxon>Bacteria</taxon>
        <taxon>Bacillati</taxon>
        <taxon>Bacillota</taxon>
        <taxon>Clostridia</taxon>
        <taxon>Eubacteriales</taxon>
        <taxon>Peptococcaceae</taxon>
        <taxon>Desulfofarcimen</taxon>
    </lineage>
</organism>
<name>C8VY08_DESAS</name>
<dbReference type="Pfam" id="PF06202">
    <property type="entry name" value="GDE_C"/>
    <property type="match status" value="1"/>
</dbReference>
<sequence length="663" mass="75294">MYFGKGSWKSFEQGAEKEWLVANGLGGYAAGTVIGANASKYHGLLVAALNPPVERVVLLAKLDEQVEAGGITYNLASNQTNGEVTHFGYVHLQRVIIDPLPCFIYSFSDITMEKHVFMLRDQNTTVILYRFYNGALPATLRFTPLVNCRDFHHNTYYGQLNFNSQPLKRGVAVSAVSGVPPLKIISSAGRFNKRDDWYKGMYYARERERGLNPYEDHFMPGYFEVKIDSGEVKTITVVATIEEKFPADQIAANGEGYLLQEKVRLEQLQAQAGYSEPLARQLVWAADSFIVHRRSTGTKSVIAGYPWFNDWGRDTMIALPGLTLITRRFEDAREILSTFARYCKDGLLPNMFADGDREPLYNTVDASLWYFQAVYKFLEYTGDFDFIRSEIFPVLRDIIYCHVRGTHFNIKADEDGLLQAGSPSLQLTWMDAKVNDWVVTPRHGKPVEINALWYNALCVYEKLCRHYGEIFPYGDLPGKVENSFIKQFWYSDAGILYDVIGPDGKKDAKLRPNQIIAVSLPHSMLSKNKSMIILRRVWQELYATYGLRSLSLRDPEYKGVYTGDQLCRDGAYHQGTVWGWLIGPFISAYRRINAYSPASREQAERFIAPFIDHLRDHGVGFISEIFDGNEPVKPRGTFAQAWSVAEVLRAYVEDVLEIKPGRG</sequence>
<reference evidence="3 4" key="1">
    <citation type="journal article" date="2009" name="Stand. Genomic Sci.">
        <title>Complete genome sequence of Desulfotomaculum acetoxidans type strain (5575).</title>
        <authorList>
            <person name="Spring S."/>
            <person name="Lapidus A."/>
            <person name="Schroder M."/>
            <person name="Gleim D."/>
            <person name="Sims D."/>
            <person name="Meincke L."/>
            <person name="Glavina Del Rio T."/>
            <person name="Tice H."/>
            <person name="Copeland A."/>
            <person name="Cheng J.F."/>
            <person name="Lucas S."/>
            <person name="Chen F."/>
            <person name="Nolan M."/>
            <person name="Bruce D."/>
            <person name="Goodwin L."/>
            <person name="Pitluck S."/>
            <person name="Ivanova N."/>
            <person name="Mavromatis K."/>
            <person name="Mikhailova N."/>
            <person name="Pati A."/>
            <person name="Chen A."/>
            <person name="Palaniappan K."/>
            <person name="Land M."/>
            <person name="Hauser L."/>
            <person name="Chang Y.J."/>
            <person name="Jeffries C.D."/>
            <person name="Chain P."/>
            <person name="Saunders E."/>
            <person name="Brettin T."/>
            <person name="Detter J.C."/>
            <person name="Goker M."/>
            <person name="Bristow J."/>
            <person name="Eisen J.A."/>
            <person name="Markowitz V."/>
            <person name="Hugenholtz P."/>
            <person name="Kyrpides N.C."/>
            <person name="Klenk H.P."/>
            <person name="Han C."/>
        </authorList>
    </citation>
    <scope>NUCLEOTIDE SEQUENCE [LARGE SCALE GENOMIC DNA]</scope>
    <source>
        <strain evidence="4">ATCC 49208 / DSM 771 / VKM B-1644</strain>
    </source>
</reference>
<gene>
    <name evidence="3" type="ordered locus">Dtox_3944</name>
</gene>
<evidence type="ECO:0000259" key="2">
    <source>
        <dbReference type="Pfam" id="PF12439"/>
    </source>
</evidence>
<keyword evidence="4" id="KW-1185">Reference proteome</keyword>
<dbReference type="GO" id="GO:0004135">
    <property type="term" value="F:amylo-alpha-1,6-glucosidase activity"/>
    <property type="evidence" value="ECO:0007669"/>
    <property type="project" value="InterPro"/>
</dbReference>
<dbReference type="PANTHER" id="PTHR10569:SF2">
    <property type="entry name" value="GLYCOGEN DEBRANCHING ENZYME"/>
    <property type="match status" value="1"/>
</dbReference>
<dbReference type="InterPro" id="IPR012341">
    <property type="entry name" value="6hp_glycosidase-like_sf"/>
</dbReference>
<dbReference type="GO" id="GO:0005980">
    <property type="term" value="P:glycogen catabolic process"/>
    <property type="evidence" value="ECO:0007669"/>
    <property type="project" value="InterPro"/>
</dbReference>
<proteinExistence type="predicted"/>
<feature type="domain" description="Glycogen debranching enzyme bacterial and archaeal type N-terminal" evidence="2">
    <location>
        <begin position="17"/>
        <end position="232"/>
    </location>
</feature>
<dbReference type="InterPro" id="IPR008928">
    <property type="entry name" value="6-hairpin_glycosidase_sf"/>
</dbReference>
<dbReference type="SUPFAM" id="SSF48208">
    <property type="entry name" value="Six-hairpin glycosidases"/>
    <property type="match status" value="1"/>
</dbReference>
<dbReference type="HOGENOM" id="CLU_026835_0_0_9"/>
<dbReference type="AlphaFoldDB" id="C8VY08"/>
<dbReference type="eggNOG" id="COG3408">
    <property type="taxonomic scope" value="Bacteria"/>
</dbReference>
<dbReference type="OrthoDB" id="9761875at2"/>
<dbReference type="Proteomes" id="UP000002217">
    <property type="component" value="Chromosome"/>
</dbReference>
<evidence type="ECO:0000313" key="4">
    <source>
        <dbReference type="Proteomes" id="UP000002217"/>
    </source>
</evidence>
<dbReference type="InterPro" id="IPR024742">
    <property type="entry name" value="Glycogen_debranch_N"/>
</dbReference>
<evidence type="ECO:0000313" key="3">
    <source>
        <dbReference type="EMBL" id="ACV64637.1"/>
    </source>
</evidence>
<dbReference type="Gene3D" id="1.50.10.10">
    <property type="match status" value="1"/>
</dbReference>
<feature type="domain" description="Glycogen debranching enzyme C-terminal" evidence="1">
    <location>
        <begin position="285"/>
        <end position="649"/>
    </location>
</feature>
<dbReference type="RefSeq" id="WP_015759312.1">
    <property type="nucleotide sequence ID" value="NC_013216.1"/>
</dbReference>
<dbReference type="InterPro" id="IPR010401">
    <property type="entry name" value="AGL/Gdb1"/>
</dbReference>
<dbReference type="EMBL" id="CP001720">
    <property type="protein sequence ID" value="ACV64637.1"/>
    <property type="molecule type" value="Genomic_DNA"/>
</dbReference>
<accession>C8VY08</accession>
<dbReference type="Pfam" id="PF12439">
    <property type="entry name" value="GDE_N"/>
    <property type="match status" value="1"/>
</dbReference>
<dbReference type="GO" id="GO:0004134">
    <property type="term" value="F:4-alpha-glucanotransferase activity"/>
    <property type="evidence" value="ECO:0007669"/>
    <property type="project" value="InterPro"/>
</dbReference>
<dbReference type="InterPro" id="IPR032790">
    <property type="entry name" value="GDE_C"/>
</dbReference>
<dbReference type="FunFam" id="1.50.10.10:FF:000073">
    <property type="entry name" value="Glycogen debranching enzyme, hypothetical (TreX-like)"/>
    <property type="match status" value="1"/>
</dbReference>
<dbReference type="KEGG" id="dae:Dtox_3944"/>
<dbReference type="NCBIfam" id="TIGR01561">
    <property type="entry name" value="gde_arch"/>
    <property type="match status" value="1"/>
</dbReference>
<protein>
    <submittedName>
        <fullName evidence="3">Glycogen debranching enzyme</fullName>
    </submittedName>
</protein>
<dbReference type="STRING" id="485916.Dtox_3944"/>
<dbReference type="PANTHER" id="PTHR10569">
    <property type="entry name" value="GLYCOGEN DEBRANCHING ENZYME"/>
    <property type="match status" value="1"/>
</dbReference>
<dbReference type="InterPro" id="IPR006451">
    <property type="entry name" value="Glycogen_debranch_arc"/>
</dbReference>
<evidence type="ECO:0000259" key="1">
    <source>
        <dbReference type="Pfam" id="PF06202"/>
    </source>
</evidence>